<evidence type="ECO:0000256" key="2">
    <source>
        <dbReference type="ARBA" id="ARBA00007878"/>
    </source>
</evidence>
<dbReference type="Pfam" id="PF00483">
    <property type="entry name" value="NTP_transferase"/>
    <property type="match status" value="1"/>
</dbReference>
<accession>A0ABR1FEL1</accession>
<dbReference type="PANTHER" id="PTHR45887:SF1">
    <property type="entry name" value="TRANSLATION INITIATION FACTOR EIF-2B SUBUNIT EPSILON"/>
    <property type="match status" value="1"/>
</dbReference>
<reference evidence="11 12" key="1">
    <citation type="submission" date="2024-03" db="EMBL/GenBank/DDBJ databases">
        <title>Genome-scale model development and genomic sequencing of the oleaginous clade Lipomyces.</title>
        <authorList>
            <consortium name="Lawrence Berkeley National Laboratory"/>
            <person name="Czajka J.J."/>
            <person name="Han Y."/>
            <person name="Kim J."/>
            <person name="Mondo S.J."/>
            <person name="Hofstad B.A."/>
            <person name="Robles A."/>
            <person name="Haridas S."/>
            <person name="Riley R."/>
            <person name="LaButti K."/>
            <person name="Pangilinan J."/>
            <person name="Andreopoulos W."/>
            <person name="Lipzen A."/>
            <person name="Yan J."/>
            <person name="Wang M."/>
            <person name="Ng V."/>
            <person name="Grigoriev I.V."/>
            <person name="Spatafora J.W."/>
            <person name="Magnuson J.K."/>
            <person name="Baker S.E."/>
            <person name="Pomraning K.R."/>
        </authorList>
    </citation>
    <scope>NUCLEOTIDE SEQUENCE [LARGE SCALE GENOMIC DNA]</scope>
    <source>
        <strain evidence="11 12">Phaff 52-87</strain>
    </source>
</reference>
<dbReference type="CDD" id="cd05787">
    <property type="entry name" value="LbH_eIF2B_epsilon"/>
    <property type="match status" value="1"/>
</dbReference>
<dbReference type="InterPro" id="IPR029044">
    <property type="entry name" value="Nucleotide-diphossugar_trans"/>
</dbReference>
<feature type="domain" description="W2" evidence="10">
    <location>
        <begin position="528"/>
        <end position="700"/>
    </location>
</feature>
<organism evidence="11 12">
    <name type="scientific">Myxozyma melibiosi</name>
    <dbReference type="NCBI Taxonomy" id="54550"/>
    <lineage>
        <taxon>Eukaryota</taxon>
        <taxon>Fungi</taxon>
        <taxon>Dikarya</taxon>
        <taxon>Ascomycota</taxon>
        <taxon>Saccharomycotina</taxon>
        <taxon>Lipomycetes</taxon>
        <taxon>Lipomycetales</taxon>
        <taxon>Lipomycetaceae</taxon>
        <taxon>Myxozyma</taxon>
    </lineage>
</organism>
<evidence type="ECO:0000256" key="5">
    <source>
        <dbReference type="ARBA" id="ARBA00022917"/>
    </source>
</evidence>
<dbReference type="InterPro" id="IPR003307">
    <property type="entry name" value="W2_domain"/>
</dbReference>
<evidence type="ECO:0000256" key="7">
    <source>
        <dbReference type="ARBA" id="ARBA00044345"/>
    </source>
</evidence>
<feature type="compositionally biased region" description="Low complexity" evidence="9">
    <location>
        <begin position="1"/>
        <end position="11"/>
    </location>
</feature>
<dbReference type="Proteomes" id="UP001498771">
    <property type="component" value="Unassembled WGS sequence"/>
</dbReference>
<dbReference type="Pfam" id="PF02020">
    <property type="entry name" value="W2"/>
    <property type="match status" value="1"/>
</dbReference>
<gene>
    <name evidence="11" type="ORF">BZA70DRAFT_273387</name>
</gene>
<name>A0ABR1FEL1_9ASCO</name>
<dbReference type="PANTHER" id="PTHR45887">
    <property type="entry name" value="TRANSLATION INITIATION FACTOR EIF-2B SUBUNIT EPSILON"/>
    <property type="match status" value="1"/>
</dbReference>
<feature type="region of interest" description="Disordered" evidence="9">
    <location>
        <begin position="497"/>
        <end position="534"/>
    </location>
</feature>
<comment type="similarity">
    <text evidence="2">Belongs to the eIF-2B gamma/epsilon subunits family.</text>
</comment>
<dbReference type="InterPro" id="IPR035543">
    <property type="entry name" value="eIF-2B_epsilon_N"/>
</dbReference>
<dbReference type="GO" id="GO:0003743">
    <property type="term" value="F:translation initiation factor activity"/>
    <property type="evidence" value="ECO:0007669"/>
    <property type="project" value="UniProtKB-KW"/>
</dbReference>
<proteinExistence type="inferred from homology"/>
<feature type="compositionally biased region" description="Polar residues" evidence="9">
    <location>
        <begin position="517"/>
        <end position="526"/>
    </location>
</feature>
<dbReference type="InterPro" id="IPR056764">
    <property type="entry name" value="LbH_EIF2B3/5"/>
</dbReference>
<dbReference type="InterPro" id="IPR011004">
    <property type="entry name" value="Trimer_LpxA-like_sf"/>
</dbReference>
<dbReference type="SMART" id="SM00515">
    <property type="entry name" value="eIF5C"/>
    <property type="match status" value="1"/>
</dbReference>
<comment type="subcellular location">
    <subcellularLocation>
        <location evidence="1">Cytoplasm</location>
        <location evidence="1">Cytosol</location>
    </subcellularLocation>
</comment>
<dbReference type="GeneID" id="90037333"/>
<feature type="region of interest" description="Disordered" evidence="9">
    <location>
        <begin position="1"/>
        <end position="28"/>
    </location>
</feature>
<dbReference type="InterPro" id="IPR005835">
    <property type="entry name" value="NTP_transferase_dom"/>
</dbReference>
<dbReference type="PROSITE" id="PS51363">
    <property type="entry name" value="W2"/>
    <property type="match status" value="1"/>
</dbReference>
<evidence type="ECO:0000256" key="3">
    <source>
        <dbReference type="ARBA" id="ARBA00022490"/>
    </source>
</evidence>
<evidence type="ECO:0000256" key="6">
    <source>
        <dbReference type="ARBA" id="ARBA00044144"/>
    </source>
</evidence>
<dbReference type="SUPFAM" id="SSF51161">
    <property type="entry name" value="Trimeric LpxA-like enzymes"/>
    <property type="match status" value="1"/>
</dbReference>
<dbReference type="Gene3D" id="3.90.550.10">
    <property type="entry name" value="Spore Coat Polysaccharide Biosynthesis Protein SpsA, Chain A"/>
    <property type="match status" value="1"/>
</dbReference>
<dbReference type="SUPFAM" id="SSF48371">
    <property type="entry name" value="ARM repeat"/>
    <property type="match status" value="1"/>
</dbReference>
<evidence type="ECO:0000259" key="10">
    <source>
        <dbReference type="PROSITE" id="PS51363"/>
    </source>
</evidence>
<dbReference type="InterPro" id="IPR016024">
    <property type="entry name" value="ARM-type_fold"/>
</dbReference>
<dbReference type="Gene3D" id="1.25.40.180">
    <property type="match status" value="1"/>
</dbReference>
<keyword evidence="3" id="KW-0963">Cytoplasm</keyword>
<evidence type="ECO:0000313" key="12">
    <source>
        <dbReference type="Proteomes" id="UP001498771"/>
    </source>
</evidence>
<dbReference type="CDD" id="cd04197">
    <property type="entry name" value="eIF-2B_epsilon_N"/>
    <property type="match status" value="1"/>
</dbReference>
<comment type="subunit">
    <text evidence="8">Component of the translation initiation factor 2B (eIF2B) complex which is a heterodecamer of two sets of five different subunits: alpha, beta, gamma, delta and epsilon. Subunits alpha, beta and delta comprise a regulatory subcomplex and subunits epsilon and gamma comprise a catalytic subcomplex. Within the complex, the hexameric regulatory complex resides at the center, with the two heterodimeric catalytic subcomplexes bound on opposite sides.</text>
</comment>
<sequence>MGPKKGGQQAAGKRKGASSNAAGNDHDAEQDERLQAIVLSDSYQTRFRPLTLEKPRCLLSLCNTPLIEYTFEFLALAGVSEVIVVSCAHAEQIQEYIANSRWSSPSSPFTIETVLSPESMSVGDAMRDLDAKGLITSDFLLVSGDIVCNVPFDQVLAEHRQRRAKDKNAIMTMVLREASPLHRTRARAESAIFVLDEQTNQCLHYEEIKTRKHMKKISLEPEIFNKHTDLAIRNDFIDCHIDICSPDVPALFTENFDYNHIRKDFVHGILTSDLLGKTIFAHVVTDHYAARVRSLQTYDAVSKDVISRWTYPITPDSNLLADQTFQYQRGHIYKEDDVVLARSCRINSCTVIGARTVVDDGAVITGSVIGRRCKIGKNAKISGAYIWDDVTIGDNAVVDCAVIGDGAIIGESSHISPGAIISYNVKVGKGITVDGNKRLTRTEGDFGRDTDYEAVGTDGIGFVYEDESEVEEDDDYEEIVNSSGLIYNMASLNQSDASFTSSGEGTTARKARRRRISTASNNTAASEESDEESFMREAQASVERAMTEDHDIDIAALELGTLRMAKNAPFHEVRAATITALISRVSNLINSNTMKARQAVEHVLNRWAKLFRRQVFDLADQVDLLLLIQRDCTRRMQGSAILLHAINNLYDQDILEESAIMQWWYKEPQSKGDADMIKVGELVPRWLEWLTTAEEESEDDDDE</sequence>
<dbReference type="CDD" id="cd11558">
    <property type="entry name" value="W2_eIF2B_epsilon"/>
    <property type="match status" value="1"/>
</dbReference>
<evidence type="ECO:0000256" key="8">
    <source>
        <dbReference type="ARBA" id="ARBA00046432"/>
    </source>
</evidence>
<dbReference type="EMBL" id="JBBJBU010000001">
    <property type="protein sequence ID" value="KAK7208301.1"/>
    <property type="molecule type" value="Genomic_DNA"/>
</dbReference>
<keyword evidence="12" id="KW-1185">Reference proteome</keyword>
<evidence type="ECO:0000256" key="9">
    <source>
        <dbReference type="SAM" id="MobiDB-lite"/>
    </source>
</evidence>
<dbReference type="Pfam" id="PF25084">
    <property type="entry name" value="LbH_EIF2B"/>
    <property type="match status" value="1"/>
</dbReference>
<keyword evidence="5" id="KW-0648">Protein biosynthesis</keyword>
<evidence type="ECO:0000256" key="1">
    <source>
        <dbReference type="ARBA" id="ARBA00004514"/>
    </source>
</evidence>
<dbReference type="InterPro" id="IPR044123">
    <property type="entry name" value="W2_eIF2B_epsilon"/>
</dbReference>
<comment type="caution">
    <text evidence="11">The sequence shown here is derived from an EMBL/GenBank/DDBJ whole genome shotgun (WGS) entry which is preliminary data.</text>
</comment>
<dbReference type="Gene3D" id="2.160.10.10">
    <property type="entry name" value="Hexapeptide repeat proteins"/>
    <property type="match status" value="1"/>
</dbReference>
<dbReference type="InterPro" id="IPR051956">
    <property type="entry name" value="eIF2B_epsilon"/>
</dbReference>
<protein>
    <recommendedName>
        <fullName evidence="6">Translation initiation factor eIF2B subunit epsilon</fullName>
    </recommendedName>
    <alternativeName>
        <fullName evidence="7">eIF2B GDP-GTP exchange factor subunit epsilon</fullName>
    </alternativeName>
</protein>
<evidence type="ECO:0000313" key="11">
    <source>
        <dbReference type="EMBL" id="KAK7208301.1"/>
    </source>
</evidence>
<dbReference type="SUPFAM" id="SSF53448">
    <property type="entry name" value="Nucleotide-diphospho-sugar transferases"/>
    <property type="match status" value="1"/>
</dbReference>
<dbReference type="RefSeq" id="XP_064771334.1">
    <property type="nucleotide sequence ID" value="XM_064911821.1"/>
</dbReference>
<keyword evidence="4 11" id="KW-0396">Initiation factor</keyword>
<evidence type="ECO:0000256" key="4">
    <source>
        <dbReference type="ARBA" id="ARBA00022540"/>
    </source>
</evidence>